<dbReference type="InterPro" id="IPR014347">
    <property type="entry name" value="Tautomerase/MIF_sf"/>
</dbReference>
<organism evidence="1 2">
    <name type="scientific">Litoribacillus peritrichatus</name>
    <dbReference type="NCBI Taxonomy" id="718191"/>
    <lineage>
        <taxon>Bacteria</taxon>
        <taxon>Pseudomonadati</taxon>
        <taxon>Pseudomonadota</taxon>
        <taxon>Gammaproteobacteria</taxon>
        <taxon>Oceanospirillales</taxon>
        <taxon>Oceanospirillaceae</taxon>
        <taxon>Litoribacillus</taxon>
    </lineage>
</organism>
<gene>
    <name evidence="1" type="ORF">GCM10022277_07030</name>
</gene>
<dbReference type="Proteomes" id="UP001501565">
    <property type="component" value="Unassembled WGS sequence"/>
</dbReference>
<evidence type="ECO:0000313" key="1">
    <source>
        <dbReference type="EMBL" id="GAA3915062.1"/>
    </source>
</evidence>
<evidence type="ECO:0000313" key="2">
    <source>
        <dbReference type="Proteomes" id="UP001501565"/>
    </source>
</evidence>
<sequence length="154" mass="17414">MNQSFTVVCSVMEAKLSNQQKDQLENEFLKNYQDVFGTSTRIKILWMSFPEGQAYVAGKPSSNPTMLAPVPDNTDQAKRSVFLYSLLESWVTLSGYKKDQVVISAADQSLADQFMKTNQQRVSSLKRPLMMAKIITRLIRSKIQVGRLESSINL</sequence>
<dbReference type="EMBL" id="BAABBN010000004">
    <property type="protein sequence ID" value="GAA3915062.1"/>
    <property type="molecule type" value="Genomic_DNA"/>
</dbReference>
<proteinExistence type="predicted"/>
<reference evidence="2" key="1">
    <citation type="journal article" date="2019" name="Int. J. Syst. Evol. Microbiol.">
        <title>The Global Catalogue of Microorganisms (GCM) 10K type strain sequencing project: providing services to taxonomists for standard genome sequencing and annotation.</title>
        <authorList>
            <consortium name="The Broad Institute Genomics Platform"/>
            <consortium name="The Broad Institute Genome Sequencing Center for Infectious Disease"/>
            <person name="Wu L."/>
            <person name="Ma J."/>
        </authorList>
    </citation>
    <scope>NUCLEOTIDE SEQUENCE [LARGE SCALE GENOMIC DNA]</scope>
    <source>
        <strain evidence="2">JCM 17551</strain>
    </source>
</reference>
<dbReference type="RefSeq" id="WP_344795543.1">
    <property type="nucleotide sequence ID" value="NZ_BAABBN010000004.1"/>
</dbReference>
<protein>
    <submittedName>
        <fullName evidence="1">Uncharacterized protein</fullName>
    </submittedName>
</protein>
<accession>A0ABP7M984</accession>
<dbReference type="Gene3D" id="3.30.429.10">
    <property type="entry name" value="Macrophage Migration Inhibitory Factor"/>
    <property type="match status" value="1"/>
</dbReference>
<name>A0ABP7M984_9GAMM</name>
<comment type="caution">
    <text evidence="1">The sequence shown here is derived from an EMBL/GenBank/DDBJ whole genome shotgun (WGS) entry which is preliminary data.</text>
</comment>
<keyword evidence="2" id="KW-1185">Reference proteome</keyword>